<sequence length="253" mass="28656">MPAGCGSLSSPGSGFELMWRYLPPLAAPGRVQMAVDRWLWQVSDRPCLRFYTWSPLAISLGYSQRQIPEHWQHLHWQGQPVELVRRPTGGRAVLHQGDLTYSLVVWGLGQRRRQVYADLCQFLRVGFERLGWPLRLGQERYPANAPINCFARATAADLVLLSGEKVIGSAQAWRGDRVLQQGSLVLTPDPDLWQQVFGSVPHRQSLPPLEVVQTALLEAFEGQWQVKLTPEPLSDREWQEINRMSNLTCGLPL</sequence>
<dbReference type="PANTHER" id="PTHR43679:SF2">
    <property type="entry name" value="OCTANOYL-[GCVH]:PROTEIN N-OCTANOYLTRANSFERASE"/>
    <property type="match status" value="1"/>
</dbReference>
<keyword evidence="3" id="KW-1185">Reference proteome</keyword>
<keyword evidence="2" id="KW-0436">Ligase</keyword>
<dbReference type="CDD" id="cd16443">
    <property type="entry name" value="LplA"/>
    <property type="match status" value="1"/>
</dbReference>
<proteinExistence type="predicted"/>
<dbReference type="Pfam" id="PF21948">
    <property type="entry name" value="LplA-B_cat"/>
    <property type="match status" value="1"/>
</dbReference>
<dbReference type="SUPFAM" id="SSF55681">
    <property type="entry name" value="Class II aaRS and biotin synthetases"/>
    <property type="match status" value="1"/>
</dbReference>
<dbReference type="PROSITE" id="PS51733">
    <property type="entry name" value="BPL_LPL_CATALYTIC"/>
    <property type="match status" value="1"/>
</dbReference>
<evidence type="ECO:0000259" key="1">
    <source>
        <dbReference type="PROSITE" id="PS51733"/>
    </source>
</evidence>
<dbReference type="InterPro" id="IPR050664">
    <property type="entry name" value="Octanoyltrans_LipM/LipL"/>
</dbReference>
<dbReference type="EMBL" id="CP032152">
    <property type="protein sequence ID" value="AXY67171.1"/>
    <property type="molecule type" value="Genomic_DNA"/>
</dbReference>
<dbReference type="Gene3D" id="3.30.930.10">
    <property type="entry name" value="Bira Bifunctional Protein, Domain 2"/>
    <property type="match status" value="1"/>
</dbReference>
<dbReference type="PANTHER" id="PTHR43679">
    <property type="entry name" value="OCTANOYLTRANSFERASE LIPM-RELATED"/>
    <property type="match status" value="1"/>
</dbReference>
<protein>
    <submittedName>
        <fullName evidence="2">Lipoate--protein ligase family protein</fullName>
    </submittedName>
</protein>
<reference evidence="3" key="1">
    <citation type="submission" date="2018-09" db="EMBL/GenBank/DDBJ databases">
        <title>Complete genome sequence of thermophilic cyanobacteria strain Thermosynechococcus elongatus PKUAC-SCTE542.</title>
        <authorList>
            <person name="Liang Y."/>
            <person name="Tang J."/>
            <person name="Daroch M."/>
        </authorList>
    </citation>
    <scope>NUCLEOTIDE SEQUENCE [LARGE SCALE GENOMIC DNA]</scope>
    <source>
        <strain evidence="3">E542</strain>
    </source>
</reference>
<evidence type="ECO:0000313" key="2">
    <source>
        <dbReference type="EMBL" id="AXY67171.1"/>
    </source>
</evidence>
<dbReference type="InterPro" id="IPR004143">
    <property type="entry name" value="BPL_LPL_catalytic"/>
</dbReference>
<gene>
    <name evidence="2" type="ORF">D3A95_00245</name>
</gene>
<organism evidence="2 3">
    <name type="scientific">Thermosynechococcus sichuanensis E542</name>
    <dbReference type="NCBI Taxonomy" id="2016101"/>
    <lineage>
        <taxon>Bacteria</taxon>
        <taxon>Bacillati</taxon>
        <taxon>Cyanobacteriota</taxon>
        <taxon>Cyanophyceae</taxon>
        <taxon>Acaryochloridales</taxon>
        <taxon>Thermosynechococcaceae</taxon>
        <taxon>Thermosynechococcus</taxon>
        <taxon>Thermosynechococcus sichuanensis</taxon>
    </lineage>
</organism>
<dbReference type="InterPro" id="IPR045864">
    <property type="entry name" value="aa-tRNA-synth_II/BPL/LPL"/>
</dbReference>
<dbReference type="GO" id="GO:0016874">
    <property type="term" value="F:ligase activity"/>
    <property type="evidence" value="ECO:0007669"/>
    <property type="project" value="UniProtKB-KW"/>
</dbReference>
<dbReference type="Proteomes" id="UP000261812">
    <property type="component" value="Chromosome"/>
</dbReference>
<name>A0A3B7MCP9_9CYAN</name>
<dbReference type="AlphaFoldDB" id="A0A3B7MCP9"/>
<accession>A0A3B7MCP9</accession>
<feature type="domain" description="BPL/LPL catalytic" evidence="1">
    <location>
        <begin position="42"/>
        <end position="228"/>
    </location>
</feature>
<dbReference type="KEGG" id="tsq:D3A95_00245"/>
<evidence type="ECO:0000313" key="3">
    <source>
        <dbReference type="Proteomes" id="UP000261812"/>
    </source>
</evidence>